<dbReference type="InterPro" id="IPR053930">
    <property type="entry name" value="RapZ-like_N"/>
</dbReference>
<dbReference type="eggNOG" id="COG1660">
    <property type="taxonomic scope" value="Bacteria"/>
</dbReference>
<evidence type="ECO:0000256" key="1">
    <source>
        <dbReference type="ARBA" id="ARBA00022741"/>
    </source>
</evidence>
<dbReference type="GO" id="GO:0005525">
    <property type="term" value="F:GTP binding"/>
    <property type="evidence" value="ECO:0007669"/>
    <property type="project" value="UniProtKB-UniRule"/>
</dbReference>
<dbReference type="SUPFAM" id="SSF52540">
    <property type="entry name" value="P-loop containing nucleoside triphosphate hydrolases"/>
    <property type="match status" value="1"/>
</dbReference>
<proteinExistence type="inferred from homology"/>
<dbReference type="NCBIfam" id="NF003828">
    <property type="entry name" value="PRK05416.1"/>
    <property type="match status" value="1"/>
</dbReference>
<keyword evidence="7" id="KW-1185">Reference proteome</keyword>
<dbReference type="AlphaFoldDB" id="A0A0D1LPK3"/>
<organism evidence="6 7">
    <name type="scientific">Weissella cibaria</name>
    <dbReference type="NCBI Taxonomy" id="137591"/>
    <lineage>
        <taxon>Bacteria</taxon>
        <taxon>Bacillati</taxon>
        <taxon>Bacillota</taxon>
        <taxon>Bacilli</taxon>
        <taxon>Lactobacillales</taxon>
        <taxon>Lactobacillaceae</taxon>
        <taxon>Weissella</taxon>
    </lineage>
</organism>
<dbReference type="HAMAP" id="MF_00636">
    <property type="entry name" value="RapZ_like"/>
    <property type="match status" value="1"/>
</dbReference>
<dbReference type="GO" id="GO:0005524">
    <property type="term" value="F:ATP binding"/>
    <property type="evidence" value="ECO:0007669"/>
    <property type="project" value="UniProtKB-UniRule"/>
</dbReference>
<reference evidence="6 7" key="1">
    <citation type="journal article" date="2015" name="Microbiology (Mosc.)">
        <title>Genomics of the Weissella cibaria species with an examination of its metabolic traits.</title>
        <authorList>
            <person name="Lynch K.M."/>
            <person name="Lucid A."/>
            <person name="Arendt E.K."/>
            <person name="Sleator R.D."/>
            <person name="Lucey B."/>
            <person name="Coffey A."/>
        </authorList>
    </citation>
    <scope>NUCLEOTIDE SEQUENCE [LARGE SCALE GENOMIC DNA]</scope>
    <source>
        <strain evidence="6 7">MG1</strain>
    </source>
</reference>
<name>A0A0D1LPK3_9LACO</name>
<keyword evidence="3" id="KW-0342">GTP-binding</keyword>
<dbReference type="EMBL" id="JWHU01000005">
    <property type="protein sequence ID" value="KIU22015.1"/>
    <property type="molecule type" value="Genomic_DNA"/>
</dbReference>
<feature type="domain" description="RapZ-like N-terminal" evidence="4">
    <location>
        <begin position="5"/>
        <end position="162"/>
    </location>
</feature>
<evidence type="ECO:0000256" key="2">
    <source>
        <dbReference type="ARBA" id="ARBA00022840"/>
    </source>
</evidence>
<dbReference type="OrthoDB" id="9784461at2"/>
<dbReference type="Proteomes" id="UP000032287">
    <property type="component" value="Unassembled WGS sequence"/>
</dbReference>
<gene>
    <name evidence="6" type="ORF">QX99_00395</name>
</gene>
<dbReference type="PATRIC" id="fig|137591.25.peg.382"/>
<evidence type="ECO:0000313" key="7">
    <source>
        <dbReference type="Proteomes" id="UP000032287"/>
    </source>
</evidence>
<evidence type="ECO:0000313" key="6">
    <source>
        <dbReference type="EMBL" id="KIU22015.1"/>
    </source>
</evidence>
<dbReference type="KEGG" id="wcb:AO080_04140"/>
<dbReference type="Pfam" id="PF22740">
    <property type="entry name" value="PapZ_C"/>
    <property type="match status" value="1"/>
</dbReference>
<dbReference type="InterPro" id="IPR005337">
    <property type="entry name" value="RapZ-like"/>
</dbReference>
<comment type="caution">
    <text evidence="6">The sequence shown here is derived from an EMBL/GenBank/DDBJ whole genome shotgun (WGS) entry which is preliminary data.</text>
</comment>
<evidence type="ECO:0000256" key="3">
    <source>
        <dbReference type="ARBA" id="ARBA00023134"/>
    </source>
</evidence>
<evidence type="ECO:0000259" key="4">
    <source>
        <dbReference type="Pfam" id="PF03668"/>
    </source>
</evidence>
<dbReference type="PIRSF" id="PIRSF005052">
    <property type="entry name" value="P-loopkin"/>
    <property type="match status" value="1"/>
</dbReference>
<dbReference type="Pfam" id="PF03668">
    <property type="entry name" value="RapZ-like_N"/>
    <property type="match status" value="1"/>
</dbReference>
<keyword evidence="2" id="KW-0067">ATP-binding</keyword>
<dbReference type="InterPro" id="IPR027417">
    <property type="entry name" value="P-loop_NTPase"/>
</dbReference>
<dbReference type="PANTHER" id="PTHR30448">
    <property type="entry name" value="RNASE ADAPTER PROTEIN RAPZ"/>
    <property type="match status" value="1"/>
</dbReference>
<accession>A0A0D1LPK3</accession>
<evidence type="ECO:0000259" key="5">
    <source>
        <dbReference type="Pfam" id="PF22740"/>
    </source>
</evidence>
<dbReference type="RefSeq" id="WP_043708780.1">
    <property type="nucleotide sequence ID" value="NZ_CP012873.1"/>
</dbReference>
<protein>
    <submittedName>
        <fullName evidence="6">GlmZ(SRNA)-inactivating NTPase</fullName>
    </submittedName>
</protein>
<sequence>MPKKELVIVTGMSGAGKTVAIQAFEDLGYFTVQNLPPAMLPKFWQMISDEENIQRAAVMIDLRSQSFFADLDDEIRIMSDSNYDKYDLKIVYIDATDEELVARYKETRRSHPLSGDRGTLYGIQTERQQLTEIHDMASEVIHTDDFAPRQLRNYIQEHFGSDADRAGTFSVQVMSFGFKYGVPVDADLIIDVRFLKNPYYITALREQTGLDKAVWDYVWSSEDAEEFYERQSSLIKWLLPKYKAEGKSTLTIAFGCTGGQHRSVAFAHRLSQDLAADWKVNEYHRDIERRKESSNRS</sequence>
<dbReference type="PANTHER" id="PTHR30448:SF0">
    <property type="entry name" value="RNASE ADAPTER PROTEIN RAPZ"/>
    <property type="match status" value="1"/>
</dbReference>
<dbReference type="STRING" id="137591.AO080_04140"/>
<feature type="domain" description="RapZ C-terminal" evidence="5">
    <location>
        <begin position="170"/>
        <end position="288"/>
    </location>
</feature>
<keyword evidence="1" id="KW-0547">Nucleotide-binding</keyword>
<dbReference type="InterPro" id="IPR053931">
    <property type="entry name" value="RapZ_C"/>
</dbReference>